<organism evidence="6 7">
    <name type="scientific">Anopheles gambiae</name>
    <name type="common">African malaria mosquito</name>
    <dbReference type="NCBI Taxonomy" id="7165"/>
    <lineage>
        <taxon>Eukaryota</taxon>
        <taxon>Metazoa</taxon>
        <taxon>Ecdysozoa</taxon>
        <taxon>Arthropoda</taxon>
        <taxon>Hexapoda</taxon>
        <taxon>Insecta</taxon>
        <taxon>Pterygota</taxon>
        <taxon>Neoptera</taxon>
        <taxon>Endopterygota</taxon>
        <taxon>Diptera</taxon>
        <taxon>Nematocera</taxon>
        <taxon>Culicoidea</taxon>
        <taxon>Culicidae</taxon>
        <taxon>Anophelinae</taxon>
        <taxon>Anopheles</taxon>
    </lineage>
</organism>
<evidence type="ECO:0000256" key="1">
    <source>
        <dbReference type="ARBA" id="ARBA00004123"/>
    </source>
</evidence>
<evidence type="ECO:0000313" key="6">
    <source>
        <dbReference type="EnsemblMetazoa" id="AGAP010698-PA"/>
    </source>
</evidence>
<dbReference type="AlphaFoldDB" id="A0A1S4H5N7"/>
<evidence type="ECO:0000259" key="5">
    <source>
        <dbReference type="Pfam" id="PF04003"/>
    </source>
</evidence>
<evidence type="ECO:0000256" key="3">
    <source>
        <dbReference type="ARBA" id="ARBA00038335"/>
    </source>
</evidence>
<dbReference type="VEuPathDB" id="VectorBase:AGAP010698"/>
<dbReference type="GO" id="GO:0005730">
    <property type="term" value="C:nucleolus"/>
    <property type="evidence" value="ECO:0000318"/>
    <property type="project" value="GO_Central"/>
</dbReference>
<dbReference type="EMBL" id="AAAB01008848">
    <property type="status" value="NOT_ANNOTATED_CDS"/>
    <property type="molecule type" value="Genomic_DNA"/>
</dbReference>
<reference evidence="6" key="3">
    <citation type="submission" date="2020-05" db="UniProtKB">
        <authorList>
            <consortium name="EnsemblMetazoa"/>
        </authorList>
    </citation>
    <scope>IDENTIFICATION</scope>
    <source>
        <strain evidence="6">PEST</strain>
    </source>
</reference>
<evidence type="ECO:0000256" key="4">
    <source>
        <dbReference type="SAM" id="MobiDB-lite"/>
    </source>
</evidence>
<comment type="similarity">
    <text evidence="3">Belongs to the UTP5 family.</text>
</comment>
<dbReference type="EnsemblMetazoa" id="AGAP010698-RA">
    <property type="protein sequence ID" value="AGAP010698-PA"/>
    <property type="gene ID" value="AGAP010698"/>
</dbReference>
<reference evidence="6 7" key="1">
    <citation type="journal article" date="2002" name="Science">
        <title>The genome sequence of the malaria mosquito Anopheles gambiae.</title>
        <authorList>
            <person name="Holt R.A."/>
            <person name="Subramanian G.M."/>
            <person name="Halpern A."/>
            <person name="Sutton G.G."/>
            <person name="Charlab R."/>
            <person name="Nusskern D.R."/>
            <person name="Wincker P."/>
            <person name="Clark A.G."/>
            <person name="Ribeiro J.M."/>
            <person name="Wides R."/>
            <person name="Salzberg S.L."/>
            <person name="Loftus B."/>
            <person name="Yandell M."/>
            <person name="Majoros W.H."/>
            <person name="Rusch D.B."/>
            <person name="Lai Z."/>
            <person name="Kraft C.L."/>
            <person name="Abril J.F."/>
            <person name="Anthouard V."/>
            <person name="Arensburger P."/>
            <person name="Atkinson P.W."/>
            <person name="Baden H."/>
            <person name="de Berardinis V."/>
            <person name="Baldwin D."/>
            <person name="Benes V."/>
            <person name="Biedler J."/>
            <person name="Blass C."/>
            <person name="Bolanos R."/>
            <person name="Boscus D."/>
            <person name="Barnstead M."/>
            <person name="Cai S."/>
            <person name="Center A."/>
            <person name="Chaturverdi K."/>
            <person name="Christophides G.K."/>
            <person name="Chrystal M.A."/>
            <person name="Clamp M."/>
            <person name="Cravchik A."/>
            <person name="Curwen V."/>
            <person name="Dana A."/>
            <person name="Delcher A."/>
            <person name="Dew I."/>
            <person name="Evans C.A."/>
            <person name="Flanigan M."/>
            <person name="Grundschober-Freimoser A."/>
            <person name="Friedli L."/>
            <person name="Gu Z."/>
            <person name="Guan P."/>
            <person name="Guigo R."/>
            <person name="Hillenmeyer M.E."/>
            <person name="Hladun S.L."/>
            <person name="Hogan J.R."/>
            <person name="Hong Y.S."/>
            <person name="Hoover J."/>
            <person name="Jaillon O."/>
            <person name="Ke Z."/>
            <person name="Kodira C."/>
            <person name="Kokoza E."/>
            <person name="Koutsos A."/>
            <person name="Letunic I."/>
            <person name="Levitsky A."/>
            <person name="Liang Y."/>
            <person name="Lin J.J."/>
            <person name="Lobo N.F."/>
            <person name="Lopez J.R."/>
            <person name="Malek J.A."/>
            <person name="McIntosh T.C."/>
            <person name="Meister S."/>
            <person name="Miller J."/>
            <person name="Mobarry C."/>
            <person name="Mongin E."/>
            <person name="Murphy S.D."/>
            <person name="O'Brochta D.A."/>
            <person name="Pfannkoch C."/>
            <person name="Qi R."/>
            <person name="Regier M.A."/>
            <person name="Remington K."/>
            <person name="Shao H."/>
            <person name="Sharakhova M.V."/>
            <person name="Sitter C.D."/>
            <person name="Shetty J."/>
            <person name="Smith T.J."/>
            <person name="Strong R."/>
            <person name="Sun J."/>
            <person name="Thomasova D."/>
            <person name="Ton L.Q."/>
            <person name="Topalis P."/>
            <person name="Tu Z."/>
            <person name="Unger M.F."/>
            <person name="Walenz B."/>
            <person name="Wang A."/>
            <person name="Wang J."/>
            <person name="Wang M."/>
            <person name="Wang X."/>
            <person name="Woodford K.J."/>
            <person name="Wortman J.R."/>
            <person name="Wu M."/>
            <person name="Yao A."/>
            <person name="Zdobnov E.M."/>
            <person name="Zhang H."/>
            <person name="Zhao Q."/>
            <person name="Zhao S."/>
            <person name="Zhu S.C."/>
            <person name="Zhimulev I."/>
            <person name="Coluzzi M."/>
            <person name="della Torre A."/>
            <person name="Roth C.W."/>
            <person name="Louis C."/>
            <person name="Kalush F."/>
            <person name="Mural R.J."/>
            <person name="Myers E.W."/>
            <person name="Adams M.D."/>
            <person name="Smith H.O."/>
            <person name="Broder S."/>
            <person name="Gardner M.J."/>
            <person name="Fraser C.M."/>
            <person name="Birney E."/>
            <person name="Bork P."/>
            <person name="Brey P.T."/>
            <person name="Venter J.C."/>
            <person name="Weissenbach J."/>
            <person name="Kafatos F.C."/>
            <person name="Collins F.H."/>
            <person name="Hoffman S.L."/>
        </authorList>
    </citation>
    <scope>NUCLEOTIDE SEQUENCE [LARGE SCALE GENOMIC DNA]</scope>
    <source>
        <strain evidence="6 7">PEST</strain>
    </source>
</reference>
<dbReference type="SUPFAM" id="SSF50978">
    <property type="entry name" value="WD40 repeat-like"/>
    <property type="match status" value="1"/>
</dbReference>
<reference evidence="6 7" key="2">
    <citation type="journal article" date="2004" name="Trends Parasitol.">
        <title>The Anopheles gambiae genome: an update.</title>
        <authorList>
            <person name="Mongin E."/>
            <person name="Louis C."/>
            <person name="Holt R.A."/>
            <person name="Birney E."/>
            <person name="Collins F.H."/>
        </authorList>
    </citation>
    <scope>NUCLEOTIDE SEQUENCE [LARGE SCALE GENOMIC DNA]</scope>
    <source>
        <strain evidence="6 7">PEST</strain>
    </source>
</reference>
<evidence type="ECO:0000256" key="2">
    <source>
        <dbReference type="ARBA" id="ARBA00023242"/>
    </source>
</evidence>
<dbReference type="InParanoid" id="A0A1S4H5N7"/>
<feature type="region of interest" description="Disordered" evidence="4">
    <location>
        <begin position="558"/>
        <end position="627"/>
    </location>
</feature>
<dbReference type="Pfam" id="PF04003">
    <property type="entry name" value="Utp12"/>
    <property type="match status" value="1"/>
</dbReference>
<dbReference type="InterPro" id="IPR036322">
    <property type="entry name" value="WD40_repeat_dom_sf"/>
</dbReference>
<dbReference type="GO" id="GO:0000462">
    <property type="term" value="P:maturation of SSU-rRNA from tricistronic rRNA transcript (SSU-rRNA, 5.8S rRNA, LSU-rRNA)"/>
    <property type="evidence" value="ECO:0000318"/>
    <property type="project" value="GO_Central"/>
</dbReference>
<dbReference type="InterPro" id="IPR052414">
    <property type="entry name" value="U3_snoRNA-assoc_WDR"/>
</dbReference>
<dbReference type="InterPro" id="IPR015943">
    <property type="entry name" value="WD40/YVTN_repeat-like_dom_sf"/>
</dbReference>
<comment type="subcellular location">
    <subcellularLocation>
        <location evidence="1">Nucleus</location>
    </subcellularLocation>
</comment>
<dbReference type="Gene3D" id="2.130.10.10">
    <property type="entry name" value="YVTN repeat-like/Quinoprotein amine dehydrogenase"/>
    <property type="match status" value="1"/>
</dbReference>
<dbReference type="PANTHER" id="PTHR44267">
    <property type="entry name" value="WD REPEAT-CONTAINING PROTEIN 43"/>
    <property type="match status" value="1"/>
</dbReference>
<keyword evidence="2" id="KW-0539">Nucleus</keyword>
<dbReference type="InterPro" id="IPR001680">
    <property type="entry name" value="WD40_rpt"/>
</dbReference>
<keyword evidence="7" id="KW-1185">Reference proteome</keyword>
<feature type="compositionally biased region" description="Acidic residues" evidence="4">
    <location>
        <begin position="579"/>
        <end position="595"/>
    </location>
</feature>
<dbReference type="VEuPathDB" id="VectorBase:AGAMI1_001992"/>
<dbReference type="FunCoup" id="A0A1S4H5N7">
    <property type="interactions" value="2270"/>
</dbReference>
<dbReference type="InterPro" id="IPR007148">
    <property type="entry name" value="SSU_processome_Utp12"/>
</dbReference>
<dbReference type="PANTHER" id="PTHR44267:SF1">
    <property type="entry name" value="WD REPEAT-CONTAINING PROTEIN 43"/>
    <property type="match status" value="1"/>
</dbReference>
<proteinExistence type="inferred from homology"/>
<protein>
    <recommendedName>
        <fullName evidence="5">Small-subunit processome Utp12 domain-containing protein</fullName>
    </recommendedName>
</protein>
<dbReference type="Proteomes" id="UP000007062">
    <property type="component" value="Chromosome 3L"/>
</dbReference>
<sequence length="627" mass="69431">MFSISREFSPCGKYCAYISQQGKFVVHDVETSDIHQVYTPNMHLNVPCTSFAWFQVGGDAPAKTKKKSKKARASLGENVQLLVAFGTSKGGVAFYSLATASIERSCKGDGHTAPITAIYFNASHNPDTLYTAGADGKVIEWSISQCKQQKVHHIGVEKLSCVLAHGDKILTGAKQLKLWDAESGTVERTLAGHTANTQLLQLISLDEEHVYALSGSVNDRNLSLWSLSDEDATSAVAAFALDDVPEYIAPKIVDRKLHLVAVSRTGVAHYFVRDMSKLSVKKPYRAAHTFEIAVDTVSTKKQAVDRLPVFVATVQYAAQQEQILLGYGTEHSVRFEHIAIEEDVKQNVIIREPMKVMEGKAKDGELKAKTPILDKVEYLNSANSARKSVKEVEIPMEVRLENLSTPKTSSKNMIHLLMQGMHSRDATLLKSVFAVDDAEMIQQTLERLPSQYVSPLLNELSHLMQMKTMHVKTAVCWLKPLISIHASQLMALGSINLLANFSTCLGIIEYRVEHLNSLSKLRGRLGLLIDQIDRSKNQAANLDDITSGNVLVYQEGDDSDVESMLEKDDPDLPGSSNEEMYDDDDDDDDGEEDETVHENGDFGSFVKRRQNGYSKKDSDEESMDVSD</sequence>
<dbReference type="PROSITE" id="PS50082">
    <property type="entry name" value="WD_REPEATS_2"/>
    <property type="match status" value="1"/>
</dbReference>
<accession>A0A1S4H5N7</accession>
<evidence type="ECO:0000313" key="7">
    <source>
        <dbReference type="Proteomes" id="UP000007062"/>
    </source>
</evidence>
<name>A0A1S4H5N7_ANOGA</name>
<dbReference type="SMART" id="SM00320">
    <property type="entry name" value="WD40"/>
    <property type="match status" value="2"/>
</dbReference>
<feature type="compositionally biased region" description="Acidic residues" evidence="4">
    <location>
        <begin position="558"/>
        <end position="571"/>
    </location>
</feature>
<feature type="domain" description="Small-subunit processome Utp12" evidence="5">
    <location>
        <begin position="425"/>
        <end position="529"/>
    </location>
</feature>